<name>A0A0S4QYJ8_9ACTN</name>
<feature type="compositionally biased region" description="Acidic residues" evidence="1">
    <location>
        <begin position="386"/>
        <end position="399"/>
    </location>
</feature>
<dbReference type="Proteomes" id="UP000198802">
    <property type="component" value="Unassembled WGS sequence"/>
</dbReference>
<organism evidence="3 4">
    <name type="scientific">Parafrankia irregularis</name>
    <dbReference type="NCBI Taxonomy" id="795642"/>
    <lineage>
        <taxon>Bacteria</taxon>
        <taxon>Bacillati</taxon>
        <taxon>Actinomycetota</taxon>
        <taxon>Actinomycetes</taxon>
        <taxon>Frankiales</taxon>
        <taxon>Frankiaceae</taxon>
        <taxon>Parafrankia</taxon>
    </lineage>
</organism>
<gene>
    <name evidence="3" type="ORF">Ga0074812_14537</name>
</gene>
<dbReference type="Pfam" id="PF12666">
    <property type="entry name" value="PrgI"/>
    <property type="match status" value="1"/>
</dbReference>
<feature type="compositionally biased region" description="Acidic residues" evidence="1">
    <location>
        <begin position="365"/>
        <end position="376"/>
    </location>
</feature>
<dbReference type="RefSeq" id="WP_091286029.1">
    <property type="nucleotide sequence ID" value="NZ_FAOZ01000045.1"/>
</dbReference>
<keyword evidence="4" id="KW-1185">Reference proteome</keyword>
<feature type="region of interest" description="Disordered" evidence="1">
    <location>
        <begin position="352"/>
        <end position="430"/>
    </location>
</feature>
<feature type="transmembrane region" description="Helical" evidence="2">
    <location>
        <begin position="21"/>
        <end position="40"/>
    </location>
</feature>
<reference evidence="4" key="1">
    <citation type="submission" date="2015-11" db="EMBL/GenBank/DDBJ databases">
        <authorList>
            <person name="Varghese N."/>
        </authorList>
    </citation>
    <scope>NUCLEOTIDE SEQUENCE [LARGE SCALE GENOMIC DNA]</scope>
    <source>
        <strain evidence="4">DSM 45899</strain>
    </source>
</reference>
<feature type="transmembrane region" description="Helical" evidence="2">
    <location>
        <begin position="46"/>
        <end position="68"/>
    </location>
</feature>
<evidence type="ECO:0000313" key="4">
    <source>
        <dbReference type="Proteomes" id="UP000198802"/>
    </source>
</evidence>
<dbReference type="AlphaFoldDB" id="A0A0S4QYJ8"/>
<dbReference type="InterPro" id="IPR024414">
    <property type="entry name" value="Uncharacterised_PrgI"/>
</dbReference>
<dbReference type="EMBL" id="FAOZ01000045">
    <property type="protein sequence ID" value="CUU60715.1"/>
    <property type="molecule type" value="Genomic_DNA"/>
</dbReference>
<feature type="compositionally biased region" description="Basic residues" evidence="1">
    <location>
        <begin position="418"/>
        <end position="430"/>
    </location>
</feature>
<keyword evidence="2" id="KW-1133">Transmembrane helix</keyword>
<protein>
    <submittedName>
        <fullName evidence="3">PrgI family protein</fullName>
    </submittedName>
</protein>
<accession>A0A0S4QYJ8</accession>
<evidence type="ECO:0000313" key="3">
    <source>
        <dbReference type="EMBL" id="CUU60715.1"/>
    </source>
</evidence>
<evidence type="ECO:0000256" key="1">
    <source>
        <dbReference type="SAM" id="MobiDB-lite"/>
    </source>
</evidence>
<keyword evidence="2" id="KW-0812">Transmembrane</keyword>
<keyword evidence="2" id="KW-0472">Membrane</keyword>
<evidence type="ECO:0000256" key="2">
    <source>
        <dbReference type="SAM" id="Phobius"/>
    </source>
</evidence>
<sequence length="430" mass="44886">MTHPVVIPADVDREDRIVANLTARQVLILTLTGIVLYLAWAGTRALLPLPVFVLLAVPVAVGAGVLVLGQRDGLSLDRLLFAAVRQRTSPRHRINAPEGMIPPPSWLAARATGGPDERRSAAGGQSAAPLRLPARTVTGQAGVGVIDLGVDGLAVVAVASTINFALRTPDEQDGLVAVFARWLHSLTAPVQILVRAMPADLSGQIHLLDDAAEQMPHPALARAAREHATYLAQLADEMQLLTRQVLLVLREPLAAAGPVDGLGGASPLAALSGRRAAARDARHVGAAARRAAHIRLARRLAEATDLLAPAGIVVTPLDAGTATSVLAAACNPAGLVPPAALAAPDEVITADVPEPAGGYPAYQPDIDDGFLDDAGFDDPGPVADPGYDDPFDDADDSDFWDPPAPRPPAGRSDDSSRRPARPTTRRGHRR</sequence>
<proteinExistence type="predicted"/>